<keyword evidence="2" id="KW-0472">Membrane</keyword>
<evidence type="ECO:0000313" key="4">
    <source>
        <dbReference type="Proteomes" id="UP000762676"/>
    </source>
</evidence>
<gene>
    <name evidence="3" type="ORF">ElyMa_005916300</name>
</gene>
<evidence type="ECO:0000313" key="3">
    <source>
        <dbReference type="EMBL" id="GFR81083.1"/>
    </source>
</evidence>
<proteinExistence type="predicted"/>
<evidence type="ECO:0000256" key="2">
    <source>
        <dbReference type="SAM" id="Phobius"/>
    </source>
</evidence>
<feature type="transmembrane region" description="Helical" evidence="2">
    <location>
        <begin position="21"/>
        <end position="39"/>
    </location>
</feature>
<feature type="region of interest" description="Disordered" evidence="1">
    <location>
        <begin position="61"/>
        <end position="86"/>
    </location>
</feature>
<protein>
    <submittedName>
        <fullName evidence="3">Uncharacterized protein</fullName>
    </submittedName>
</protein>
<evidence type="ECO:0000256" key="1">
    <source>
        <dbReference type="SAM" id="MobiDB-lite"/>
    </source>
</evidence>
<name>A0AAV4G5T1_9GAST</name>
<comment type="caution">
    <text evidence="3">The sequence shown here is derived from an EMBL/GenBank/DDBJ whole genome shotgun (WGS) entry which is preliminary data.</text>
</comment>
<dbReference type="Proteomes" id="UP000762676">
    <property type="component" value="Unassembled WGS sequence"/>
</dbReference>
<reference evidence="3 4" key="1">
    <citation type="journal article" date="2021" name="Elife">
        <title>Chloroplast acquisition without the gene transfer in kleptoplastic sea slugs, Plakobranchus ocellatus.</title>
        <authorList>
            <person name="Maeda T."/>
            <person name="Takahashi S."/>
            <person name="Yoshida T."/>
            <person name="Shimamura S."/>
            <person name="Takaki Y."/>
            <person name="Nagai Y."/>
            <person name="Toyoda A."/>
            <person name="Suzuki Y."/>
            <person name="Arimoto A."/>
            <person name="Ishii H."/>
            <person name="Satoh N."/>
            <person name="Nishiyama T."/>
            <person name="Hasebe M."/>
            <person name="Maruyama T."/>
            <person name="Minagawa J."/>
            <person name="Obokata J."/>
            <person name="Shigenobu S."/>
        </authorList>
    </citation>
    <scope>NUCLEOTIDE SEQUENCE [LARGE SCALE GENOMIC DNA]</scope>
</reference>
<keyword evidence="2" id="KW-1133">Transmembrane helix</keyword>
<sequence>MKRYRFENPASRSLVQKVRPFVFMFVGWNAIAYLTWKFLNHKAAENDQSWDSHSSAEKILALTGSNPRNSKSKKISIFGNSGDKAD</sequence>
<dbReference type="EMBL" id="BMAT01011867">
    <property type="protein sequence ID" value="GFR81083.1"/>
    <property type="molecule type" value="Genomic_DNA"/>
</dbReference>
<keyword evidence="2" id="KW-0812">Transmembrane</keyword>
<accession>A0AAV4G5T1</accession>
<organism evidence="3 4">
    <name type="scientific">Elysia marginata</name>
    <dbReference type="NCBI Taxonomy" id="1093978"/>
    <lineage>
        <taxon>Eukaryota</taxon>
        <taxon>Metazoa</taxon>
        <taxon>Spiralia</taxon>
        <taxon>Lophotrochozoa</taxon>
        <taxon>Mollusca</taxon>
        <taxon>Gastropoda</taxon>
        <taxon>Heterobranchia</taxon>
        <taxon>Euthyneura</taxon>
        <taxon>Panpulmonata</taxon>
        <taxon>Sacoglossa</taxon>
        <taxon>Placobranchoidea</taxon>
        <taxon>Plakobranchidae</taxon>
        <taxon>Elysia</taxon>
    </lineage>
</organism>
<keyword evidence="4" id="KW-1185">Reference proteome</keyword>
<dbReference type="AlphaFoldDB" id="A0AAV4G5T1"/>